<dbReference type="GO" id="GO:0044341">
    <property type="term" value="P:sodium-dependent phosphate transport"/>
    <property type="evidence" value="ECO:0007669"/>
    <property type="project" value="InterPro"/>
</dbReference>
<dbReference type="NCBIfam" id="TIGR00704">
    <property type="entry name" value="NaPi_cotrn_rel"/>
    <property type="match status" value="1"/>
</dbReference>
<dbReference type="InterPro" id="IPR004633">
    <property type="entry name" value="NaPi_cotrn-rel/YqeW-like"/>
</dbReference>
<evidence type="ECO:0000256" key="2">
    <source>
        <dbReference type="ARBA" id="ARBA00022475"/>
    </source>
</evidence>
<feature type="transmembrane region" description="Helical" evidence="7">
    <location>
        <begin position="238"/>
        <end position="260"/>
    </location>
</feature>
<accession>A0A4Z0D8I6</accession>
<dbReference type="PANTHER" id="PTHR10010">
    <property type="entry name" value="SOLUTE CARRIER FAMILY 34 SODIUM PHOSPHATE , MEMBER 2-RELATED"/>
    <property type="match status" value="1"/>
</dbReference>
<evidence type="ECO:0000259" key="8">
    <source>
        <dbReference type="Pfam" id="PF01895"/>
    </source>
</evidence>
<feature type="transmembrane region" description="Helical" evidence="7">
    <location>
        <begin position="129"/>
        <end position="151"/>
    </location>
</feature>
<keyword evidence="6" id="KW-0175">Coiled coil</keyword>
<keyword evidence="2" id="KW-1003">Cell membrane</keyword>
<dbReference type="OrthoDB" id="9763003at2"/>
<dbReference type="InterPro" id="IPR038078">
    <property type="entry name" value="PhoU-like_sf"/>
</dbReference>
<dbReference type="Pfam" id="PF02690">
    <property type="entry name" value="Na_Pi_cotrans"/>
    <property type="match status" value="1"/>
</dbReference>
<feature type="transmembrane region" description="Helical" evidence="7">
    <location>
        <begin position="7"/>
        <end position="25"/>
    </location>
</feature>
<keyword evidence="3 7" id="KW-0812">Transmembrane</keyword>
<keyword evidence="4 7" id="KW-1133">Transmembrane helix</keyword>
<evidence type="ECO:0000256" key="1">
    <source>
        <dbReference type="ARBA" id="ARBA00004651"/>
    </source>
</evidence>
<keyword evidence="5 7" id="KW-0472">Membrane</keyword>
<dbReference type="GO" id="GO:0005886">
    <property type="term" value="C:plasma membrane"/>
    <property type="evidence" value="ECO:0007669"/>
    <property type="project" value="UniProtKB-SubCell"/>
</dbReference>
<evidence type="ECO:0000256" key="3">
    <source>
        <dbReference type="ARBA" id="ARBA00022692"/>
    </source>
</evidence>
<dbReference type="PANTHER" id="PTHR10010:SF46">
    <property type="entry name" value="SODIUM-DEPENDENT PHOSPHATE TRANSPORT PROTEIN 2B"/>
    <property type="match status" value="1"/>
</dbReference>
<proteinExistence type="predicted"/>
<name>A0A4Z0D8I6_9FIRM</name>
<dbReference type="Gene3D" id="1.20.58.220">
    <property type="entry name" value="Phosphate transport system protein phou homolog 2, domain 2"/>
    <property type="match status" value="1"/>
</dbReference>
<sequence>MSLIIPVLGGLGMFLYGMTMMGSGLEKAAGNRLKSIIEALTTNRLMGVLVGTVVTMIIQSSSATTVMVIGFVNAGLMTLPQAVGVIMGANIGTTITAQLIAFDLEFIAPIAVAVGVAIWMAAKNKSAKSYAEILIGFGILFIGMGMMSDGLKPFAELPAFTRIITSLNNPILGMLVGLGITTLVQSSSASIGLLEALAKQGLVNIGISLPILFGSNIGTTTTALISSVGANKTAKRAAVIHFLFNVVGTIFFMTLLSYPIKQLVVYISPNDVTRQIANAHTLFNVINVILLFPFANLLVKAAEKLIPGEDEVEVTEAIYLDKRIIQTPSIALAQAKKETLRMGELVNDNILSCQRVLIEDKIDEVDSILEKEQIINKIQREITDYLVALSNAPLSDEQHTDINAMLYIIGDIERVGDHVENITEQAQFKFENNIYFTPNAIDELTYMFEVCKKVFETAMVSYRDTDESLARQVLALEDEVDRLEKQNRANHIERLNQMLCSTGAGVVFLDVISNLERVSDHSRNIAMYVLDKFKE</sequence>
<dbReference type="InterPro" id="IPR026022">
    <property type="entry name" value="PhoU_dom"/>
</dbReference>
<evidence type="ECO:0000256" key="5">
    <source>
        <dbReference type="ARBA" id="ARBA00023136"/>
    </source>
</evidence>
<evidence type="ECO:0000313" key="9">
    <source>
        <dbReference type="EMBL" id="TFZ41181.1"/>
    </source>
</evidence>
<dbReference type="RefSeq" id="WP_135270662.1">
    <property type="nucleotide sequence ID" value="NZ_SRIB01000003.1"/>
</dbReference>
<reference evidence="9 10" key="1">
    <citation type="submission" date="2019-03" db="EMBL/GenBank/DDBJ databases">
        <title>Draft genome sequence data and analysis of a Fermenting Bacterium, Soehngenia longevitae strain 1933PT, isolated from petroleum reservoir in Azerbaijan.</title>
        <authorList>
            <person name="Grouzdev D.S."/>
            <person name="Bidzhieva S.K."/>
            <person name="Sokolova D.S."/>
            <person name="Tourova T.P."/>
            <person name="Poltaraus A.B."/>
            <person name="Nazina T.N."/>
        </authorList>
    </citation>
    <scope>NUCLEOTIDE SEQUENCE [LARGE SCALE GENOMIC DNA]</scope>
    <source>
        <strain evidence="9 10">1933P</strain>
    </source>
</reference>
<comment type="subcellular location">
    <subcellularLocation>
        <location evidence="1">Cell membrane</location>
        <topology evidence="1">Multi-pass membrane protein</topology>
    </subcellularLocation>
</comment>
<evidence type="ECO:0000256" key="6">
    <source>
        <dbReference type="SAM" id="Coils"/>
    </source>
</evidence>
<dbReference type="Proteomes" id="UP000298381">
    <property type="component" value="Unassembled WGS sequence"/>
</dbReference>
<dbReference type="NCBIfam" id="NF037997">
    <property type="entry name" value="Na_Pi_symport"/>
    <property type="match status" value="1"/>
</dbReference>
<feature type="domain" description="PhoU" evidence="8">
    <location>
        <begin position="447"/>
        <end position="529"/>
    </location>
</feature>
<feature type="transmembrane region" description="Helical" evidence="7">
    <location>
        <begin position="45"/>
        <end position="72"/>
    </location>
</feature>
<keyword evidence="10" id="KW-1185">Reference proteome</keyword>
<feature type="transmembrane region" description="Helical" evidence="7">
    <location>
        <begin position="281"/>
        <end position="299"/>
    </location>
</feature>
<feature type="transmembrane region" description="Helical" evidence="7">
    <location>
        <begin position="106"/>
        <end position="122"/>
    </location>
</feature>
<feature type="transmembrane region" description="Helical" evidence="7">
    <location>
        <begin position="171"/>
        <end position="194"/>
    </location>
</feature>
<dbReference type="SUPFAM" id="SSF109755">
    <property type="entry name" value="PhoU-like"/>
    <property type="match status" value="1"/>
</dbReference>
<dbReference type="GO" id="GO:0005436">
    <property type="term" value="F:sodium:phosphate symporter activity"/>
    <property type="evidence" value="ECO:0007669"/>
    <property type="project" value="InterPro"/>
</dbReference>
<feature type="transmembrane region" description="Helical" evidence="7">
    <location>
        <begin position="201"/>
        <end position="226"/>
    </location>
</feature>
<dbReference type="Pfam" id="PF01895">
    <property type="entry name" value="PhoU"/>
    <property type="match status" value="2"/>
</dbReference>
<dbReference type="AlphaFoldDB" id="A0A4Z0D8I6"/>
<protein>
    <submittedName>
        <fullName evidence="9">Na/Pi cotransporter family protein</fullName>
    </submittedName>
</protein>
<feature type="coiled-coil region" evidence="6">
    <location>
        <begin position="466"/>
        <end position="493"/>
    </location>
</feature>
<comment type="caution">
    <text evidence="9">The sequence shown here is derived from an EMBL/GenBank/DDBJ whole genome shotgun (WGS) entry which is preliminary data.</text>
</comment>
<dbReference type="InterPro" id="IPR003841">
    <property type="entry name" value="Na/Pi_transpt"/>
</dbReference>
<feature type="domain" description="PhoU" evidence="8">
    <location>
        <begin position="340"/>
        <end position="425"/>
    </location>
</feature>
<dbReference type="EMBL" id="SRIB01000003">
    <property type="protein sequence ID" value="TFZ41181.1"/>
    <property type="molecule type" value="Genomic_DNA"/>
</dbReference>
<evidence type="ECO:0000313" key="10">
    <source>
        <dbReference type="Proteomes" id="UP000298381"/>
    </source>
</evidence>
<evidence type="ECO:0000256" key="7">
    <source>
        <dbReference type="SAM" id="Phobius"/>
    </source>
</evidence>
<evidence type="ECO:0000256" key="4">
    <source>
        <dbReference type="ARBA" id="ARBA00022989"/>
    </source>
</evidence>
<gene>
    <name evidence="9" type="ORF">E4100_03525</name>
</gene>
<organism evidence="9 10">
    <name type="scientific">Soehngenia longivitae</name>
    <dbReference type="NCBI Taxonomy" id="2562294"/>
    <lineage>
        <taxon>Bacteria</taxon>
        <taxon>Bacillati</taxon>
        <taxon>Bacillota</taxon>
        <taxon>Tissierellia</taxon>
        <taxon>Tissierellales</taxon>
        <taxon>Tissierellaceae</taxon>
        <taxon>Soehngenia</taxon>
    </lineage>
</organism>